<evidence type="ECO:0000256" key="1">
    <source>
        <dbReference type="SAM" id="Phobius"/>
    </source>
</evidence>
<dbReference type="Pfam" id="PF11167">
    <property type="entry name" value="DUF2953"/>
    <property type="match status" value="1"/>
</dbReference>
<organism evidence="2 3">
    <name type="scientific">Allobacillus salarius</name>
    <dbReference type="NCBI Taxonomy" id="1955272"/>
    <lineage>
        <taxon>Bacteria</taxon>
        <taxon>Bacillati</taxon>
        <taxon>Bacillota</taxon>
        <taxon>Bacilli</taxon>
        <taxon>Bacillales</taxon>
        <taxon>Bacillaceae</taxon>
        <taxon>Allobacillus</taxon>
    </lineage>
</organism>
<dbReference type="AlphaFoldDB" id="A0A556PQ19"/>
<evidence type="ECO:0000313" key="3">
    <source>
        <dbReference type="Proteomes" id="UP000316425"/>
    </source>
</evidence>
<keyword evidence="1" id="KW-0472">Membrane</keyword>
<sequence>MGFWIGLGVFTIILFLFILWLLHKHVVISLRLVYSEDEKAANITITVLFANYEKTINLPQGEQLLDQLAIRLNNYQKQKTLHYDHYRKAYEQLMEIAASSVMNEFKWKTVYGLKNANETAILYGIGYSVKYALFHSVNRCVKSSAKPEIHIEPNFQQPEFETNFSCIFFAPLGHIIGNLRKLKSIVNEVDKYE</sequence>
<dbReference type="InterPro" id="IPR021338">
    <property type="entry name" value="DUF2953"/>
</dbReference>
<keyword evidence="1" id="KW-1133">Transmembrane helix</keyword>
<feature type="transmembrane region" description="Helical" evidence="1">
    <location>
        <begin position="6"/>
        <end position="22"/>
    </location>
</feature>
<reference evidence="2 3" key="1">
    <citation type="submission" date="2019-07" db="EMBL/GenBank/DDBJ databases">
        <title>Allobacillus sp. nov. SKP isolated from shrimp paste of Euphausiacea.</title>
        <authorList>
            <person name="Kanchanasin P."/>
            <person name="Tanasupawat S."/>
            <person name="Shi W."/>
            <person name="Wu L."/>
            <person name="Ma J."/>
        </authorList>
    </citation>
    <scope>NUCLEOTIDE SEQUENCE [LARGE SCALE GENOMIC DNA]</scope>
    <source>
        <strain evidence="2 3">SKP4-8</strain>
    </source>
</reference>
<keyword evidence="3" id="KW-1185">Reference proteome</keyword>
<name>A0A556PQ19_9BACI</name>
<comment type="caution">
    <text evidence="2">The sequence shown here is derived from an EMBL/GenBank/DDBJ whole genome shotgun (WGS) entry which is preliminary data.</text>
</comment>
<dbReference type="Proteomes" id="UP000316425">
    <property type="component" value="Unassembled WGS sequence"/>
</dbReference>
<protein>
    <submittedName>
        <fullName evidence="2">DUF2953 domain-containing protein</fullName>
    </submittedName>
</protein>
<accession>A0A556PQ19</accession>
<evidence type="ECO:0000313" key="2">
    <source>
        <dbReference type="EMBL" id="TSJ66488.1"/>
    </source>
</evidence>
<dbReference type="OrthoDB" id="1683589at2"/>
<dbReference type="RefSeq" id="WP_144088095.1">
    <property type="nucleotide sequence ID" value="NZ_VMHE01000004.1"/>
</dbReference>
<keyword evidence="1" id="KW-0812">Transmembrane</keyword>
<dbReference type="EMBL" id="VMHE01000004">
    <property type="protein sequence ID" value="TSJ66488.1"/>
    <property type="molecule type" value="Genomic_DNA"/>
</dbReference>
<gene>
    <name evidence="2" type="ORF">FPQ13_04320</name>
</gene>
<proteinExistence type="predicted"/>